<dbReference type="EC" id="2.4.1.-" evidence="10"/>
<evidence type="ECO:0000313" key="11">
    <source>
        <dbReference type="EMBL" id="BET02607.1"/>
    </source>
</evidence>
<proteinExistence type="inferred from homology"/>
<evidence type="ECO:0000256" key="10">
    <source>
        <dbReference type="RuleBase" id="RU363110"/>
    </source>
</evidence>
<evidence type="ECO:0000256" key="3">
    <source>
        <dbReference type="ARBA" id="ARBA00008715"/>
    </source>
</evidence>
<evidence type="ECO:0000256" key="8">
    <source>
        <dbReference type="ARBA" id="ARBA00022989"/>
    </source>
</evidence>
<keyword evidence="7 10" id="KW-0256">Endoplasmic reticulum</keyword>
<dbReference type="Proteomes" id="UP001307889">
    <property type="component" value="Chromosome 14"/>
</dbReference>
<dbReference type="InterPro" id="IPR004856">
    <property type="entry name" value="Glyco_trans_ALG6/ALG8"/>
</dbReference>
<sequence>MVPIVLLGLLLRVGVGLYGYSGLGKPPMFGDYEAQRHWMEITYHLPPIEWYFNTTDNDLMYWGLDYPPLTAYHSWLCGAAAQGVNPDWISLGASRGHESPGHKAFMRGTVLLADMVTYFLPAIVIMLTDNRIFGAPCPAPMTVTGYALITYPGLILIDHGHFQYNCVSLGLVLAACCALFYRRDVLAAVLFSLALNYKQMALYYALPIFMYLLNRCWCERERNGLPGVLLKFTKLAFAVSSTFLILWLPFITNDGSNVLQVLRRLFPLSRGIFEDKVANFWCVLNVFYKIRPHFSNEQTALISGIATLLAVLPSCCHLLVTADRRTLLYSLFNTSLAFFMFSFQVHEKTILFAALPALLLFEVEPFHSLWFLTVSSFSMLPLFIKDGLVIPFVALTVFFALSMSVIAETKNVDILERKRFHSSLTVAFKLSMNLIVFLTGASLLLEPPAKYPDLFPLVISAVSAGHFGYFLLYFYWSQFKSCRTKEKIS</sequence>
<keyword evidence="4 10" id="KW-0328">Glycosyltransferase</keyword>
<evidence type="ECO:0000256" key="5">
    <source>
        <dbReference type="ARBA" id="ARBA00022679"/>
    </source>
</evidence>
<protein>
    <recommendedName>
        <fullName evidence="10">Alpha-1,3-glucosyltransferase</fullName>
        <ecNumber evidence="10">2.4.1.-</ecNumber>
    </recommendedName>
</protein>
<keyword evidence="9 10" id="KW-0472">Membrane</keyword>
<evidence type="ECO:0000256" key="4">
    <source>
        <dbReference type="ARBA" id="ARBA00022676"/>
    </source>
</evidence>
<organism evidence="11 12">
    <name type="scientific">Nesidiocoris tenuis</name>
    <dbReference type="NCBI Taxonomy" id="355587"/>
    <lineage>
        <taxon>Eukaryota</taxon>
        <taxon>Metazoa</taxon>
        <taxon>Ecdysozoa</taxon>
        <taxon>Arthropoda</taxon>
        <taxon>Hexapoda</taxon>
        <taxon>Insecta</taxon>
        <taxon>Pterygota</taxon>
        <taxon>Neoptera</taxon>
        <taxon>Paraneoptera</taxon>
        <taxon>Hemiptera</taxon>
        <taxon>Heteroptera</taxon>
        <taxon>Panheteroptera</taxon>
        <taxon>Cimicomorpha</taxon>
        <taxon>Miridae</taxon>
        <taxon>Dicyphina</taxon>
        <taxon>Nesidiocoris</taxon>
    </lineage>
</organism>
<keyword evidence="6 10" id="KW-0812">Transmembrane</keyword>
<comment type="subcellular location">
    <subcellularLocation>
        <location evidence="1 10">Endoplasmic reticulum membrane</location>
        <topology evidence="1 10">Multi-pass membrane protein</topology>
    </subcellularLocation>
</comment>
<dbReference type="Pfam" id="PF03155">
    <property type="entry name" value="Alg6_Alg8"/>
    <property type="match status" value="1"/>
</dbReference>
<evidence type="ECO:0000256" key="6">
    <source>
        <dbReference type="ARBA" id="ARBA00022692"/>
    </source>
</evidence>
<feature type="transmembrane region" description="Helical" evidence="10">
    <location>
        <begin position="457"/>
        <end position="476"/>
    </location>
</feature>
<keyword evidence="12" id="KW-1185">Reference proteome</keyword>
<evidence type="ECO:0000256" key="9">
    <source>
        <dbReference type="ARBA" id="ARBA00023136"/>
    </source>
</evidence>
<feature type="transmembrane region" description="Helical" evidence="10">
    <location>
        <begin position="104"/>
        <end position="127"/>
    </location>
</feature>
<accession>A0ABN7BE46</accession>
<comment type="similarity">
    <text evidence="3 10">Belongs to the ALG6/ALG8 glucosyltransferase family.</text>
</comment>
<name>A0ABN7BE46_9HEMI</name>
<dbReference type="PANTHER" id="PTHR12413:SF1">
    <property type="entry name" value="DOLICHYL PYROPHOSPHATE MAN9GLCNAC2 ALPHA-1,3-GLUCOSYLTRANSFERASE"/>
    <property type="match status" value="1"/>
</dbReference>
<keyword evidence="8 10" id="KW-1133">Transmembrane helix</keyword>
<feature type="transmembrane region" description="Helical" evidence="10">
    <location>
        <begin position="350"/>
        <end position="368"/>
    </location>
</feature>
<evidence type="ECO:0000256" key="2">
    <source>
        <dbReference type="ARBA" id="ARBA00004922"/>
    </source>
</evidence>
<comment type="pathway">
    <text evidence="2 10">Protein modification; protein glycosylation.</text>
</comment>
<feature type="transmembrane region" description="Helical" evidence="10">
    <location>
        <begin position="164"/>
        <end position="181"/>
    </location>
</feature>
<keyword evidence="5 10" id="KW-0808">Transferase</keyword>
<feature type="transmembrane region" description="Helical" evidence="10">
    <location>
        <begin position="300"/>
        <end position="320"/>
    </location>
</feature>
<dbReference type="EMBL" id="AP028922">
    <property type="protein sequence ID" value="BET02607.1"/>
    <property type="molecule type" value="Genomic_DNA"/>
</dbReference>
<evidence type="ECO:0000256" key="7">
    <source>
        <dbReference type="ARBA" id="ARBA00022824"/>
    </source>
</evidence>
<reference evidence="11 12" key="1">
    <citation type="submission" date="2023-09" db="EMBL/GenBank/DDBJ databases">
        <title>Nesidiocoris tenuis whole genome shotgun sequence.</title>
        <authorList>
            <person name="Shibata T."/>
            <person name="Shimoda M."/>
            <person name="Kobayashi T."/>
            <person name="Uehara T."/>
        </authorList>
    </citation>
    <scope>NUCLEOTIDE SEQUENCE [LARGE SCALE GENOMIC DNA]</scope>
    <source>
        <strain evidence="11 12">Japan</strain>
    </source>
</reference>
<feature type="transmembrane region" description="Helical" evidence="10">
    <location>
        <begin position="388"/>
        <end position="406"/>
    </location>
</feature>
<gene>
    <name evidence="11" type="ORF">NTJ_15425</name>
</gene>
<evidence type="ECO:0000313" key="12">
    <source>
        <dbReference type="Proteomes" id="UP001307889"/>
    </source>
</evidence>
<dbReference type="PANTHER" id="PTHR12413">
    <property type="entry name" value="DOLICHYL GLYCOSYLTRANSFERASE"/>
    <property type="match status" value="1"/>
</dbReference>
<evidence type="ECO:0000256" key="1">
    <source>
        <dbReference type="ARBA" id="ARBA00004477"/>
    </source>
</evidence>
<feature type="transmembrane region" description="Helical" evidence="10">
    <location>
        <begin position="326"/>
        <end position="343"/>
    </location>
</feature>
<feature type="transmembrane region" description="Helical" evidence="10">
    <location>
        <begin position="229"/>
        <end position="251"/>
    </location>
</feature>
<feature type="transmembrane region" description="Helical" evidence="10">
    <location>
        <begin position="139"/>
        <end position="157"/>
    </location>
</feature>
<feature type="transmembrane region" description="Helical" evidence="10">
    <location>
        <begin position="426"/>
        <end position="445"/>
    </location>
</feature>